<proteinExistence type="predicted"/>
<feature type="transmembrane region" description="Helical" evidence="1">
    <location>
        <begin position="94"/>
        <end position="111"/>
    </location>
</feature>
<dbReference type="EMBL" id="JACIBS010000001">
    <property type="protein sequence ID" value="MBB3661775.1"/>
    <property type="molecule type" value="Genomic_DNA"/>
</dbReference>
<feature type="transmembrane region" description="Helical" evidence="1">
    <location>
        <begin position="194"/>
        <end position="214"/>
    </location>
</feature>
<feature type="transmembrane region" description="Helical" evidence="1">
    <location>
        <begin position="164"/>
        <end position="182"/>
    </location>
</feature>
<evidence type="ECO:0000313" key="3">
    <source>
        <dbReference type="Proteomes" id="UP000564573"/>
    </source>
</evidence>
<feature type="transmembrane region" description="Helical" evidence="1">
    <location>
        <begin position="62"/>
        <end position="82"/>
    </location>
</feature>
<dbReference type="Pfam" id="PF06197">
    <property type="entry name" value="DUF998"/>
    <property type="match status" value="1"/>
</dbReference>
<evidence type="ECO:0000256" key="1">
    <source>
        <dbReference type="SAM" id="Phobius"/>
    </source>
</evidence>
<organism evidence="2 3">
    <name type="scientific">Prauserella sediminis</name>
    <dbReference type="NCBI Taxonomy" id="577680"/>
    <lineage>
        <taxon>Bacteria</taxon>
        <taxon>Bacillati</taxon>
        <taxon>Actinomycetota</taxon>
        <taxon>Actinomycetes</taxon>
        <taxon>Pseudonocardiales</taxon>
        <taxon>Pseudonocardiaceae</taxon>
        <taxon>Prauserella</taxon>
        <taxon>Prauserella salsuginis group</taxon>
    </lineage>
</organism>
<feature type="transmembrane region" description="Helical" evidence="1">
    <location>
        <begin position="21"/>
        <end position="42"/>
    </location>
</feature>
<keyword evidence="1" id="KW-1133">Transmembrane helix</keyword>
<keyword evidence="3" id="KW-1185">Reference proteome</keyword>
<reference evidence="2 3" key="1">
    <citation type="submission" date="2020-08" db="EMBL/GenBank/DDBJ databases">
        <title>Sequencing the genomes of 1000 actinobacteria strains.</title>
        <authorList>
            <person name="Klenk H.-P."/>
        </authorList>
    </citation>
    <scope>NUCLEOTIDE SEQUENCE [LARGE SCALE GENOMIC DNA]</scope>
    <source>
        <strain evidence="2 3">DSM 45267</strain>
    </source>
</reference>
<dbReference type="RefSeq" id="WP_183779070.1">
    <property type="nucleotide sequence ID" value="NZ_JACIBS010000001.1"/>
</dbReference>
<evidence type="ECO:0000313" key="2">
    <source>
        <dbReference type="EMBL" id="MBB3661775.1"/>
    </source>
</evidence>
<sequence length="226" mass="23441">MLPELRGSTTLTAVRRAGISLLVIAIIGQLGWLAEFVLHTHMSSLRTVTSALAVPGQPHAPLFRAAELVAGVALVLAVPPLLRITPVHSSARATMVLVGMLGVLYLVRGVFPLECRVVAGGGCAPDPDPSLGGQLHIAASILVNVFCSAGPVALLLWWYGRWTIAPAIGVGLGTLAWLLLVLDDFVGPGEFAGLASRGQMISASIVLGAGVAYLRKTGGDRTARMA</sequence>
<keyword evidence="1" id="KW-0812">Transmembrane</keyword>
<accession>A0A839XPB9</accession>
<dbReference type="AlphaFoldDB" id="A0A839XPB9"/>
<gene>
    <name evidence="2" type="ORF">FB384_000679</name>
</gene>
<dbReference type="InterPro" id="IPR009339">
    <property type="entry name" value="DUF998"/>
</dbReference>
<evidence type="ECO:0008006" key="4">
    <source>
        <dbReference type="Google" id="ProtNLM"/>
    </source>
</evidence>
<protein>
    <recommendedName>
        <fullName evidence="4">DUF998 domain-containing protein</fullName>
    </recommendedName>
</protein>
<keyword evidence="1" id="KW-0472">Membrane</keyword>
<feature type="transmembrane region" description="Helical" evidence="1">
    <location>
        <begin position="135"/>
        <end position="157"/>
    </location>
</feature>
<dbReference type="Proteomes" id="UP000564573">
    <property type="component" value="Unassembled WGS sequence"/>
</dbReference>
<name>A0A839XPB9_9PSEU</name>
<comment type="caution">
    <text evidence="2">The sequence shown here is derived from an EMBL/GenBank/DDBJ whole genome shotgun (WGS) entry which is preliminary data.</text>
</comment>